<evidence type="ECO:0000313" key="2">
    <source>
        <dbReference type="Proteomes" id="UP000092164"/>
    </source>
</evidence>
<accession>A0A1B7Z8H9</accession>
<protein>
    <submittedName>
        <fullName evidence="1">Uncharacterized protein</fullName>
    </submittedName>
</protein>
<dbReference type="EMBL" id="LZFP01000012">
    <property type="protein sequence ID" value="OBR39031.1"/>
    <property type="molecule type" value="Genomic_DNA"/>
</dbReference>
<organism evidence="1 2">
    <name type="scientific">Maribacter hydrothermalis</name>
    <dbReference type="NCBI Taxonomy" id="1836467"/>
    <lineage>
        <taxon>Bacteria</taxon>
        <taxon>Pseudomonadati</taxon>
        <taxon>Bacteroidota</taxon>
        <taxon>Flavobacteriia</taxon>
        <taxon>Flavobacteriales</taxon>
        <taxon>Flavobacteriaceae</taxon>
        <taxon>Maribacter</taxon>
    </lineage>
</organism>
<dbReference type="OrthoDB" id="1444099at2"/>
<dbReference type="KEGG" id="mart:BTR34_17230"/>
<evidence type="ECO:0000313" key="1">
    <source>
        <dbReference type="EMBL" id="OBR39031.1"/>
    </source>
</evidence>
<name>A0A1B7Z8H9_9FLAO</name>
<reference evidence="2" key="1">
    <citation type="submission" date="2016-06" db="EMBL/GenBank/DDBJ databases">
        <authorList>
            <person name="Zhan P."/>
        </authorList>
    </citation>
    <scope>NUCLEOTIDE SEQUENCE [LARGE SCALE GENOMIC DNA]</scope>
    <source>
        <strain evidence="2">T28</strain>
    </source>
</reference>
<keyword evidence="2" id="KW-1185">Reference proteome</keyword>
<dbReference type="STRING" id="1836467.BTR34_17230"/>
<dbReference type="RefSeq" id="WP_068484853.1">
    <property type="nucleotide sequence ID" value="NZ_CP018760.1"/>
</dbReference>
<gene>
    <name evidence="1" type="ORF">A9200_05045</name>
</gene>
<dbReference type="AlphaFoldDB" id="A0A1B7Z8H9"/>
<sequence length="196" mass="22372">MKKIHLKEGASIITYNGLELDVLLQVYDKNAAPHLIGEVYCRIQKNGDDIADFSSDNDASTREYLTKIYKNYFLTFKIDNDDKYLILEQAHLGKAFALSSKKTCIIGEKDNPIELEITDYIHESGNDSPLDTGENSSWDDVQYTLRAKVKEVEKNISFYSSEIREGYTVKIEGYSISILSDHYKNSYALLELMVSK</sequence>
<proteinExistence type="predicted"/>
<dbReference type="Proteomes" id="UP000092164">
    <property type="component" value="Unassembled WGS sequence"/>
</dbReference>
<comment type="caution">
    <text evidence="1">The sequence shown here is derived from an EMBL/GenBank/DDBJ whole genome shotgun (WGS) entry which is preliminary data.</text>
</comment>